<feature type="compositionally biased region" description="Gly residues" evidence="1">
    <location>
        <begin position="230"/>
        <end position="247"/>
    </location>
</feature>
<feature type="region of interest" description="Disordered" evidence="1">
    <location>
        <begin position="359"/>
        <end position="417"/>
    </location>
</feature>
<feature type="region of interest" description="Disordered" evidence="1">
    <location>
        <begin position="222"/>
        <end position="335"/>
    </location>
</feature>
<dbReference type="Proteomes" id="UP000444980">
    <property type="component" value="Unassembled WGS sequence"/>
</dbReference>
<dbReference type="Gene3D" id="1.10.287.1060">
    <property type="entry name" value="ESAT-6-like"/>
    <property type="match status" value="1"/>
</dbReference>
<dbReference type="InterPro" id="IPR036689">
    <property type="entry name" value="ESAT-6-like_sf"/>
</dbReference>
<reference evidence="3" key="1">
    <citation type="submission" date="2019-06" db="EMBL/GenBank/DDBJ databases">
        <title>Gordonia isolated from sludge of a wastewater treatment plant.</title>
        <authorList>
            <person name="Tamura T."/>
            <person name="Aoyama K."/>
            <person name="Kang Y."/>
            <person name="Saito S."/>
            <person name="Akiyama N."/>
            <person name="Yazawa K."/>
            <person name="Gonoi T."/>
            <person name="Mikami Y."/>
        </authorList>
    </citation>
    <scope>NUCLEOTIDE SEQUENCE [LARGE SCALE GENOMIC DNA]</scope>
    <source>
        <strain evidence="3">NBRC 107697</strain>
    </source>
</reference>
<evidence type="ECO:0008006" key="4">
    <source>
        <dbReference type="Google" id="ProtNLM"/>
    </source>
</evidence>
<name>A0A7I9UXY0_9ACTN</name>
<evidence type="ECO:0000313" key="3">
    <source>
        <dbReference type="Proteomes" id="UP000444980"/>
    </source>
</evidence>
<proteinExistence type="predicted"/>
<sequence>MGNPFSDFIGALGRAFIGGGPTPQSVKAMLGGTTPNTSNSENEGRGGHVPPEPGGLDTKYIKGGGSSMVPDEISQGADDWSNAGAKVETASKDLLSSITTVMSNQWTGDLANQMLTSTNTFSTSGVPIHQNATKMSNYLTATSQNFATTQSQIAANSDQGHSAGEILGDILTGSSPFDERERAQEEQRRLNEIVQGVHNPSAEAINNHKVGDVKLHTPVIGTANLPGATSPGGTGGTGNTGGGGAPSPGGVNVPKTNLKVNAPAKTNTPNAGAPSTGAGTPKTPDLGAGANKTGAPGALDPGSKKNLKTKLAGLGGGKVGGGKGGGGGGGGLGAAANAAKAARPTGLAGANPANAANAAKLARAGSPGAGGPMAGRGAASKSADGKEHKAADYLVSEKNTEEIIGEAPTTAPPVINE</sequence>
<dbReference type="AlphaFoldDB" id="A0A7I9UXY0"/>
<comment type="caution">
    <text evidence="2">The sequence shown here is derived from an EMBL/GenBank/DDBJ whole genome shotgun (WGS) entry which is preliminary data.</text>
</comment>
<keyword evidence="3" id="KW-1185">Reference proteome</keyword>
<feature type="region of interest" description="Disordered" evidence="1">
    <location>
        <begin position="23"/>
        <end position="57"/>
    </location>
</feature>
<evidence type="ECO:0000313" key="2">
    <source>
        <dbReference type="EMBL" id="GED98028.1"/>
    </source>
</evidence>
<dbReference type="EMBL" id="BJOU01000001">
    <property type="protein sequence ID" value="GED98028.1"/>
    <property type="molecule type" value="Genomic_DNA"/>
</dbReference>
<gene>
    <name evidence="2" type="ORF">nbrc107697_20670</name>
</gene>
<feature type="compositionally biased region" description="Gly residues" evidence="1">
    <location>
        <begin position="313"/>
        <end position="333"/>
    </location>
</feature>
<evidence type="ECO:0000256" key="1">
    <source>
        <dbReference type="SAM" id="MobiDB-lite"/>
    </source>
</evidence>
<accession>A0A7I9UXY0</accession>
<protein>
    <recommendedName>
        <fullName evidence="4">PPE family protein</fullName>
    </recommendedName>
</protein>
<dbReference type="SUPFAM" id="SSF140453">
    <property type="entry name" value="EsxAB dimer-like"/>
    <property type="match status" value="1"/>
</dbReference>
<organism evidence="2 3">
    <name type="scientific">Gordonia crocea</name>
    <dbReference type="NCBI Taxonomy" id="589162"/>
    <lineage>
        <taxon>Bacteria</taxon>
        <taxon>Bacillati</taxon>
        <taxon>Actinomycetota</taxon>
        <taxon>Actinomycetes</taxon>
        <taxon>Mycobacteriales</taxon>
        <taxon>Gordoniaceae</taxon>
        <taxon>Gordonia</taxon>
    </lineage>
</organism>